<evidence type="ECO:0000259" key="2">
    <source>
        <dbReference type="Pfam" id="PF03413"/>
    </source>
</evidence>
<evidence type="ECO:0000313" key="3">
    <source>
        <dbReference type="EMBL" id="PAD77285.1"/>
    </source>
</evidence>
<organism evidence="3 4">
    <name type="scientific">Paenibacillus campinasensis</name>
    <dbReference type="NCBI Taxonomy" id="66347"/>
    <lineage>
        <taxon>Bacteria</taxon>
        <taxon>Bacillati</taxon>
        <taxon>Bacillota</taxon>
        <taxon>Bacilli</taxon>
        <taxon>Bacillales</taxon>
        <taxon>Paenibacillaceae</taxon>
        <taxon>Paenibacillus</taxon>
    </lineage>
</organism>
<dbReference type="InterPro" id="IPR025711">
    <property type="entry name" value="PepSY"/>
</dbReference>
<comment type="caution">
    <text evidence="3">The sequence shown here is derived from an EMBL/GenBank/DDBJ whole genome shotgun (WGS) entry which is preliminary data.</text>
</comment>
<feature type="domain" description="PepSY" evidence="2">
    <location>
        <begin position="156"/>
        <end position="214"/>
    </location>
</feature>
<feature type="region of interest" description="Disordered" evidence="1">
    <location>
        <begin position="93"/>
        <end position="155"/>
    </location>
</feature>
<dbReference type="AlphaFoldDB" id="A0A268EVZ3"/>
<evidence type="ECO:0000256" key="1">
    <source>
        <dbReference type="SAM" id="MobiDB-lite"/>
    </source>
</evidence>
<sequence>MRKRILMWSGSLAVILLLALVIIRPWGDAPRLLTQAEAAAGVTEQYPGDVLDTVLEDDMYRIRIQAVTGVYELRVDAYQGDIIAIERLNDQGAGMLPEPPVQNPGEADPGAEDARGEQPPPDETDASTDPNGEAPPQNGQEGREPSGNQGSTANRPITEKEAIRLSLAEFPGTVDDVDYREGRDGRYYLVEIDTKDGREVTVQVDAITGRILSVTVDDDSDDDDDDDG</sequence>
<accession>A0A268EVZ3</accession>
<feature type="compositionally biased region" description="Polar residues" evidence="1">
    <location>
        <begin position="146"/>
        <end position="155"/>
    </location>
</feature>
<dbReference type="EMBL" id="NPBY01000030">
    <property type="protein sequence ID" value="PAD77285.1"/>
    <property type="molecule type" value="Genomic_DNA"/>
</dbReference>
<dbReference type="Pfam" id="PF03413">
    <property type="entry name" value="PepSY"/>
    <property type="match status" value="1"/>
</dbReference>
<protein>
    <recommendedName>
        <fullName evidence="2">PepSY domain-containing protein</fullName>
    </recommendedName>
</protein>
<evidence type="ECO:0000313" key="4">
    <source>
        <dbReference type="Proteomes" id="UP000215596"/>
    </source>
</evidence>
<reference evidence="3 4" key="1">
    <citation type="submission" date="2017-07" db="EMBL/GenBank/DDBJ databases">
        <title>Isolation and whole genome analysis of endospore-forming bacteria from heroin.</title>
        <authorList>
            <person name="Kalinowski J."/>
            <person name="Ahrens B."/>
            <person name="Al-Dilaimi A."/>
            <person name="Winkler A."/>
            <person name="Wibberg D."/>
            <person name="Schleenbecker U."/>
            <person name="Ruckert C."/>
            <person name="Wolfel R."/>
            <person name="Grass G."/>
        </authorList>
    </citation>
    <scope>NUCLEOTIDE SEQUENCE [LARGE SCALE GENOMIC DNA]</scope>
    <source>
        <strain evidence="3 4">7537-G1</strain>
    </source>
</reference>
<gene>
    <name evidence="3" type="ORF">CHH67_09755</name>
</gene>
<dbReference type="Proteomes" id="UP000215596">
    <property type="component" value="Unassembled WGS sequence"/>
</dbReference>
<dbReference type="Gene3D" id="3.10.450.40">
    <property type="match status" value="1"/>
</dbReference>
<dbReference type="OrthoDB" id="2476750at2"/>
<proteinExistence type="predicted"/>
<name>A0A268EVZ3_9BACL</name>
<dbReference type="RefSeq" id="WP_095264984.1">
    <property type="nucleotide sequence ID" value="NZ_NPBY01000030.1"/>
</dbReference>